<sequence length="98" mass="10936">MGPIKWEQHSDETRGFHAGTASPAASTLSNVQDAFGTEVDRSEAERAIQFLIRTDELVWRRSQYPNGPPAPVFSQSNIDAITQRLILWESIVRAPASR</sequence>
<accession>A0AAD4QMA9</accession>
<feature type="region of interest" description="Disordered" evidence="1">
    <location>
        <begin position="1"/>
        <end position="24"/>
    </location>
</feature>
<feature type="compositionally biased region" description="Basic and acidic residues" evidence="1">
    <location>
        <begin position="1"/>
        <end position="15"/>
    </location>
</feature>
<evidence type="ECO:0000313" key="2">
    <source>
        <dbReference type="EMBL" id="KAI0298117.1"/>
    </source>
</evidence>
<reference evidence="2" key="1">
    <citation type="journal article" date="2022" name="New Phytol.">
        <title>Evolutionary transition to the ectomycorrhizal habit in the genomes of a hyperdiverse lineage of mushroom-forming fungi.</title>
        <authorList>
            <person name="Looney B."/>
            <person name="Miyauchi S."/>
            <person name="Morin E."/>
            <person name="Drula E."/>
            <person name="Courty P.E."/>
            <person name="Kohler A."/>
            <person name="Kuo A."/>
            <person name="LaButti K."/>
            <person name="Pangilinan J."/>
            <person name="Lipzen A."/>
            <person name="Riley R."/>
            <person name="Andreopoulos W."/>
            <person name="He G."/>
            <person name="Johnson J."/>
            <person name="Nolan M."/>
            <person name="Tritt A."/>
            <person name="Barry K.W."/>
            <person name="Grigoriev I.V."/>
            <person name="Nagy L.G."/>
            <person name="Hibbett D."/>
            <person name="Henrissat B."/>
            <person name="Matheny P.B."/>
            <person name="Labbe J."/>
            <person name="Martin F.M."/>
        </authorList>
    </citation>
    <scope>NUCLEOTIDE SEQUENCE</scope>
    <source>
        <strain evidence="2">BPL690</strain>
    </source>
</reference>
<name>A0AAD4QMA9_9AGAM</name>
<comment type="caution">
    <text evidence="2">The sequence shown here is derived from an EMBL/GenBank/DDBJ whole genome shotgun (WGS) entry which is preliminary data.</text>
</comment>
<dbReference type="AlphaFoldDB" id="A0AAD4QMA9"/>
<gene>
    <name evidence="2" type="ORF">B0F90DRAFT_828740</name>
</gene>
<protein>
    <submittedName>
        <fullName evidence="2">Uncharacterized protein</fullName>
    </submittedName>
</protein>
<proteinExistence type="predicted"/>
<keyword evidence="3" id="KW-1185">Reference proteome</keyword>
<evidence type="ECO:0000313" key="3">
    <source>
        <dbReference type="Proteomes" id="UP001203297"/>
    </source>
</evidence>
<evidence type="ECO:0000256" key="1">
    <source>
        <dbReference type="SAM" id="MobiDB-lite"/>
    </source>
</evidence>
<organism evidence="2 3">
    <name type="scientific">Multifurca ochricompacta</name>
    <dbReference type="NCBI Taxonomy" id="376703"/>
    <lineage>
        <taxon>Eukaryota</taxon>
        <taxon>Fungi</taxon>
        <taxon>Dikarya</taxon>
        <taxon>Basidiomycota</taxon>
        <taxon>Agaricomycotina</taxon>
        <taxon>Agaricomycetes</taxon>
        <taxon>Russulales</taxon>
        <taxon>Russulaceae</taxon>
        <taxon>Multifurca</taxon>
    </lineage>
</organism>
<dbReference type="EMBL" id="WTXG01000030">
    <property type="protein sequence ID" value="KAI0298117.1"/>
    <property type="molecule type" value="Genomic_DNA"/>
</dbReference>
<dbReference type="Proteomes" id="UP001203297">
    <property type="component" value="Unassembled WGS sequence"/>
</dbReference>